<keyword evidence="8 11" id="KW-1133">Transmembrane helix</keyword>
<dbReference type="PROSITE" id="PS50109">
    <property type="entry name" value="HIS_KIN"/>
    <property type="match status" value="1"/>
</dbReference>
<comment type="subcellular location">
    <subcellularLocation>
        <location evidence="2">Cell membrane</location>
    </subcellularLocation>
</comment>
<dbReference type="EC" id="2.7.13.3" evidence="3"/>
<dbReference type="InterPro" id="IPR003660">
    <property type="entry name" value="HAMP_dom"/>
</dbReference>
<dbReference type="PROSITE" id="PS50885">
    <property type="entry name" value="HAMP"/>
    <property type="match status" value="1"/>
</dbReference>
<feature type="region of interest" description="Disordered" evidence="10">
    <location>
        <begin position="54"/>
        <end position="76"/>
    </location>
</feature>
<keyword evidence="15" id="KW-1185">Reference proteome</keyword>
<keyword evidence="11" id="KW-0472">Membrane</keyword>
<comment type="catalytic activity">
    <reaction evidence="1">
        <text>ATP + protein L-histidine = ADP + protein N-phospho-L-histidine.</text>
        <dbReference type="EC" id="2.7.13.3"/>
    </reaction>
</comment>
<dbReference type="InterPro" id="IPR036097">
    <property type="entry name" value="HisK_dim/P_sf"/>
</dbReference>
<feature type="domain" description="HAMP" evidence="13">
    <location>
        <begin position="117"/>
        <end position="170"/>
    </location>
</feature>
<keyword evidence="7 14" id="KW-0418">Kinase</keyword>
<feature type="domain" description="Histidine kinase" evidence="12">
    <location>
        <begin position="178"/>
        <end position="388"/>
    </location>
</feature>
<feature type="transmembrane region" description="Helical" evidence="11">
    <location>
        <begin position="93"/>
        <end position="114"/>
    </location>
</feature>
<dbReference type="SMART" id="SM00388">
    <property type="entry name" value="HisKA"/>
    <property type="match status" value="1"/>
</dbReference>
<dbReference type="InterPro" id="IPR050428">
    <property type="entry name" value="TCS_sensor_his_kinase"/>
</dbReference>
<evidence type="ECO:0000259" key="12">
    <source>
        <dbReference type="PROSITE" id="PS50109"/>
    </source>
</evidence>
<comment type="caution">
    <text evidence="14">The sequence shown here is derived from an EMBL/GenBank/DDBJ whole genome shotgun (WGS) entry which is preliminary data.</text>
</comment>
<evidence type="ECO:0000256" key="8">
    <source>
        <dbReference type="ARBA" id="ARBA00022989"/>
    </source>
</evidence>
<dbReference type="SUPFAM" id="SSF55874">
    <property type="entry name" value="ATPase domain of HSP90 chaperone/DNA topoisomerase II/histidine kinase"/>
    <property type="match status" value="1"/>
</dbReference>
<keyword evidence="9" id="KW-0902">Two-component regulatory system</keyword>
<dbReference type="CDD" id="cd06225">
    <property type="entry name" value="HAMP"/>
    <property type="match status" value="1"/>
</dbReference>
<gene>
    <name evidence="14" type="ORF">ACFFNX_09170</name>
</gene>
<dbReference type="EMBL" id="JBHLZP010000046">
    <property type="protein sequence ID" value="MFB9832355.1"/>
    <property type="molecule type" value="Genomic_DNA"/>
</dbReference>
<evidence type="ECO:0000256" key="6">
    <source>
        <dbReference type="ARBA" id="ARBA00022692"/>
    </source>
</evidence>
<dbReference type="Proteomes" id="UP001589627">
    <property type="component" value="Unassembled WGS sequence"/>
</dbReference>
<dbReference type="Gene3D" id="6.10.340.10">
    <property type="match status" value="1"/>
</dbReference>
<sequence>MSDRPNARRHRRWTIRLRLTLLYGVLFLVAGVLLLSVTYVLMAHALPFARVRPPSPPDLTRPVERPPAPAVPAPGLDLQDGLGRQRAEDLRQFLAASGLALALMTFVSAGLGWLMAGRALRPLRAITATAREISARSLHQRLDLRGPDDEIKDLADTVDGLLGRLEAAFEAQRKFVANASHELRTPLTFERSLLEVTLADPDATAAALRATCQRVLTGNRHQERLIDALLTLARGQRGLDHREDMDLASVTGSLLGPARAEAAGPRIETDLNPAPASGDPRLIERLVANLIDNALRHNTTDGQVGIWTGTHTGRPALRVTNTGPIIPAHQVDDLFQPFRRLETPRTGDGLGLGLSIVAAIAVAHNAELDARPRPEGGLDVLVRFPARHDPAGSPVSGQRVGPAK</sequence>
<keyword evidence="6 11" id="KW-0812">Transmembrane</keyword>
<dbReference type="Gene3D" id="3.30.565.10">
    <property type="entry name" value="Histidine kinase-like ATPase, C-terminal domain"/>
    <property type="match status" value="1"/>
</dbReference>
<dbReference type="InterPro" id="IPR003594">
    <property type="entry name" value="HATPase_dom"/>
</dbReference>
<dbReference type="Pfam" id="PF00672">
    <property type="entry name" value="HAMP"/>
    <property type="match status" value="1"/>
</dbReference>
<evidence type="ECO:0000256" key="2">
    <source>
        <dbReference type="ARBA" id="ARBA00004236"/>
    </source>
</evidence>
<evidence type="ECO:0000313" key="15">
    <source>
        <dbReference type="Proteomes" id="UP001589627"/>
    </source>
</evidence>
<evidence type="ECO:0000256" key="4">
    <source>
        <dbReference type="ARBA" id="ARBA00022553"/>
    </source>
</evidence>
<feature type="transmembrane region" description="Helical" evidence="11">
    <location>
        <begin position="21"/>
        <end position="46"/>
    </location>
</feature>
<evidence type="ECO:0000313" key="14">
    <source>
        <dbReference type="EMBL" id="MFB9832355.1"/>
    </source>
</evidence>
<feature type="compositionally biased region" description="Pro residues" evidence="10">
    <location>
        <begin position="54"/>
        <end position="72"/>
    </location>
</feature>
<dbReference type="PANTHER" id="PTHR45436">
    <property type="entry name" value="SENSOR HISTIDINE KINASE YKOH"/>
    <property type="match status" value="1"/>
</dbReference>
<dbReference type="SMART" id="SM00387">
    <property type="entry name" value="HATPase_c"/>
    <property type="match status" value="1"/>
</dbReference>
<protein>
    <recommendedName>
        <fullName evidence="3">histidine kinase</fullName>
        <ecNumber evidence="3">2.7.13.3</ecNumber>
    </recommendedName>
</protein>
<accession>A0ABV5YBG8</accession>
<evidence type="ECO:0000256" key="10">
    <source>
        <dbReference type="SAM" id="MobiDB-lite"/>
    </source>
</evidence>
<dbReference type="SUPFAM" id="SSF158472">
    <property type="entry name" value="HAMP domain-like"/>
    <property type="match status" value="1"/>
</dbReference>
<reference evidence="14 15" key="1">
    <citation type="submission" date="2024-09" db="EMBL/GenBank/DDBJ databases">
        <authorList>
            <person name="Sun Q."/>
            <person name="Mori K."/>
        </authorList>
    </citation>
    <scope>NUCLEOTIDE SEQUENCE [LARGE SCALE GENOMIC DNA]</scope>
    <source>
        <strain evidence="14 15">TBRC 0563</strain>
    </source>
</reference>
<organism evidence="14 15">
    <name type="scientific">Actinoallomurus acaciae</name>
    <dbReference type="NCBI Taxonomy" id="502577"/>
    <lineage>
        <taxon>Bacteria</taxon>
        <taxon>Bacillati</taxon>
        <taxon>Actinomycetota</taxon>
        <taxon>Actinomycetes</taxon>
        <taxon>Streptosporangiales</taxon>
        <taxon>Thermomonosporaceae</taxon>
        <taxon>Actinoallomurus</taxon>
    </lineage>
</organism>
<dbReference type="RefSeq" id="WP_378198036.1">
    <property type="nucleotide sequence ID" value="NZ_JBHLZP010000046.1"/>
</dbReference>
<dbReference type="InterPro" id="IPR005467">
    <property type="entry name" value="His_kinase_dom"/>
</dbReference>
<dbReference type="PANTHER" id="PTHR45436:SF5">
    <property type="entry name" value="SENSOR HISTIDINE KINASE TRCS"/>
    <property type="match status" value="1"/>
</dbReference>
<evidence type="ECO:0000259" key="13">
    <source>
        <dbReference type="PROSITE" id="PS50885"/>
    </source>
</evidence>
<evidence type="ECO:0000256" key="9">
    <source>
        <dbReference type="ARBA" id="ARBA00023012"/>
    </source>
</evidence>
<evidence type="ECO:0000256" key="5">
    <source>
        <dbReference type="ARBA" id="ARBA00022679"/>
    </source>
</evidence>
<dbReference type="SMART" id="SM00304">
    <property type="entry name" value="HAMP"/>
    <property type="match status" value="1"/>
</dbReference>
<keyword evidence="5" id="KW-0808">Transferase</keyword>
<name>A0ABV5YBG8_9ACTN</name>
<dbReference type="Pfam" id="PF00512">
    <property type="entry name" value="HisKA"/>
    <property type="match status" value="1"/>
</dbReference>
<proteinExistence type="predicted"/>
<evidence type="ECO:0000256" key="7">
    <source>
        <dbReference type="ARBA" id="ARBA00022777"/>
    </source>
</evidence>
<keyword evidence="4" id="KW-0597">Phosphoprotein</keyword>
<evidence type="ECO:0000256" key="3">
    <source>
        <dbReference type="ARBA" id="ARBA00012438"/>
    </source>
</evidence>
<dbReference type="CDD" id="cd00075">
    <property type="entry name" value="HATPase"/>
    <property type="match status" value="1"/>
</dbReference>
<dbReference type="InterPro" id="IPR036890">
    <property type="entry name" value="HATPase_C_sf"/>
</dbReference>
<evidence type="ECO:0000256" key="11">
    <source>
        <dbReference type="SAM" id="Phobius"/>
    </source>
</evidence>
<evidence type="ECO:0000256" key="1">
    <source>
        <dbReference type="ARBA" id="ARBA00000085"/>
    </source>
</evidence>
<dbReference type="GO" id="GO:0016301">
    <property type="term" value="F:kinase activity"/>
    <property type="evidence" value="ECO:0007669"/>
    <property type="project" value="UniProtKB-KW"/>
</dbReference>
<dbReference type="CDD" id="cd00082">
    <property type="entry name" value="HisKA"/>
    <property type="match status" value="1"/>
</dbReference>
<dbReference type="Gene3D" id="1.10.287.130">
    <property type="match status" value="1"/>
</dbReference>
<dbReference type="SUPFAM" id="SSF47384">
    <property type="entry name" value="Homodimeric domain of signal transducing histidine kinase"/>
    <property type="match status" value="1"/>
</dbReference>
<dbReference type="Pfam" id="PF02518">
    <property type="entry name" value="HATPase_c"/>
    <property type="match status" value="1"/>
</dbReference>
<dbReference type="InterPro" id="IPR003661">
    <property type="entry name" value="HisK_dim/P_dom"/>
</dbReference>